<organism evidence="2 3">
    <name type="scientific">Catellatospora chokoriensis</name>
    <dbReference type="NCBI Taxonomy" id="310353"/>
    <lineage>
        <taxon>Bacteria</taxon>
        <taxon>Bacillati</taxon>
        <taxon>Actinomycetota</taxon>
        <taxon>Actinomycetes</taxon>
        <taxon>Micromonosporales</taxon>
        <taxon>Micromonosporaceae</taxon>
        <taxon>Catellatospora</taxon>
    </lineage>
</organism>
<dbReference type="Proteomes" id="UP000619293">
    <property type="component" value="Unassembled WGS sequence"/>
</dbReference>
<dbReference type="Pfam" id="PF04205">
    <property type="entry name" value="FMN_bind"/>
    <property type="match status" value="1"/>
</dbReference>
<feature type="domain" description="FMN-binding" evidence="1">
    <location>
        <begin position="61"/>
        <end position="138"/>
    </location>
</feature>
<evidence type="ECO:0000313" key="2">
    <source>
        <dbReference type="EMBL" id="GIF90754.1"/>
    </source>
</evidence>
<protein>
    <submittedName>
        <fullName evidence="2">FMN-binding protein</fullName>
    </submittedName>
</protein>
<keyword evidence="3" id="KW-1185">Reference proteome</keyword>
<proteinExistence type="predicted"/>
<sequence length="141" mass="14769">MRKITFFLLATIAGLVGLFSYRTSLGEAVPQAGPAGAAPPAPPPAAIVDGRVVDGDAVVTDYGTVQVRVTFAGGRIADVAVLQKHTVHEHSLVLNELALPRLREQVLDAQSAEVDTVSGATATSRAYLDSLQSAIDRAHVR</sequence>
<evidence type="ECO:0000313" key="3">
    <source>
        <dbReference type="Proteomes" id="UP000619293"/>
    </source>
</evidence>
<dbReference type="AlphaFoldDB" id="A0A8J3K784"/>
<name>A0A8J3K784_9ACTN</name>
<dbReference type="EMBL" id="BONG01000025">
    <property type="protein sequence ID" value="GIF90754.1"/>
    <property type="molecule type" value="Genomic_DNA"/>
</dbReference>
<dbReference type="Gene3D" id="3.90.1010.20">
    <property type="match status" value="1"/>
</dbReference>
<reference evidence="2 3" key="1">
    <citation type="submission" date="2021-01" db="EMBL/GenBank/DDBJ databases">
        <title>Whole genome shotgun sequence of Catellatospora chokoriensis NBRC 107358.</title>
        <authorList>
            <person name="Komaki H."/>
            <person name="Tamura T."/>
        </authorList>
    </citation>
    <scope>NUCLEOTIDE SEQUENCE [LARGE SCALE GENOMIC DNA]</scope>
    <source>
        <strain evidence="2 3">NBRC 107358</strain>
    </source>
</reference>
<dbReference type="GO" id="GO:0010181">
    <property type="term" value="F:FMN binding"/>
    <property type="evidence" value="ECO:0007669"/>
    <property type="project" value="InterPro"/>
</dbReference>
<dbReference type="RefSeq" id="WP_191843033.1">
    <property type="nucleotide sequence ID" value="NZ_BAAALB010000031.1"/>
</dbReference>
<accession>A0A8J3K784</accession>
<evidence type="ECO:0000259" key="1">
    <source>
        <dbReference type="SMART" id="SM00900"/>
    </source>
</evidence>
<gene>
    <name evidence="2" type="ORF">Cch02nite_41980</name>
</gene>
<dbReference type="SMART" id="SM00900">
    <property type="entry name" value="FMN_bind"/>
    <property type="match status" value="1"/>
</dbReference>
<dbReference type="GO" id="GO:0016020">
    <property type="term" value="C:membrane"/>
    <property type="evidence" value="ECO:0007669"/>
    <property type="project" value="InterPro"/>
</dbReference>
<comment type="caution">
    <text evidence="2">The sequence shown here is derived from an EMBL/GenBank/DDBJ whole genome shotgun (WGS) entry which is preliminary data.</text>
</comment>
<dbReference type="InterPro" id="IPR007329">
    <property type="entry name" value="FMN-bd"/>
</dbReference>